<dbReference type="PANTHER" id="PTHR35968">
    <property type="entry name" value="CHROMOSOME 6 C6ORF201 HOMOLOG"/>
    <property type="match status" value="1"/>
</dbReference>
<organism evidence="1 2">
    <name type="scientific">Neotoma lepida</name>
    <name type="common">Desert woodrat</name>
    <dbReference type="NCBI Taxonomy" id="56216"/>
    <lineage>
        <taxon>Eukaryota</taxon>
        <taxon>Metazoa</taxon>
        <taxon>Chordata</taxon>
        <taxon>Craniata</taxon>
        <taxon>Vertebrata</taxon>
        <taxon>Euteleostomi</taxon>
        <taxon>Mammalia</taxon>
        <taxon>Eutheria</taxon>
        <taxon>Euarchontoglires</taxon>
        <taxon>Glires</taxon>
        <taxon>Rodentia</taxon>
        <taxon>Myomorpha</taxon>
        <taxon>Muroidea</taxon>
        <taxon>Cricetidae</taxon>
        <taxon>Neotominae</taxon>
        <taxon>Neotoma</taxon>
    </lineage>
</organism>
<dbReference type="OrthoDB" id="6077037at2759"/>
<evidence type="ECO:0000313" key="1">
    <source>
        <dbReference type="EMBL" id="OBS67865.1"/>
    </source>
</evidence>
<evidence type="ECO:0000313" key="2">
    <source>
        <dbReference type="Proteomes" id="UP000092124"/>
    </source>
</evidence>
<dbReference type="EMBL" id="LZPO01076681">
    <property type="protein sequence ID" value="OBS67865.1"/>
    <property type="molecule type" value="Genomic_DNA"/>
</dbReference>
<dbReference type="STRING" id="56216.A0A1A6GQA2"/>
<dbReference type="Proteomes" id="UP000092124">
    <property type="component" value="Unassembled WGS sequence"/>
</dbReference>
<dbReference type="AlphaFoldDB" id="A0A1A6GQA2"/>
<dbReference type="InterPro" id="IPR027827">
    <property type="entry name" value="Tex56"/>
</dbReference>
<name>A0A1A6GQA2_NEOLE</name>
<dbReference type="Pfam" id="PF15023">
    <property type="entry name" value="DUF4523"/>
    <property type="match status" value="1"/>
</dbReference>
<sequence>MGTANNNLSAVNLFEEKTKSYAEPDIMCHTFDLLSDLHKLLPNHLVEALHSYRSEDDKTKCENSEFSGLEKILARHQLPEEISLTPKPSKMSPWKRKTINAISSNWKKCHMWNKTTYELPMCTVVV</sequence>
<protein>
    <submittedName>
        <fullName evidence="1">Uncharacterized protein</fullName>
    </submittedName>
</protein>
<reference evidence="1 2" key="1">
    <citation type="submission" date="2016-06" db="EMBL/GenBank/DDBJ databases">
        <title>The Draft Genome Sequence and Annotation of the Desert Woodrat Neotoma lepida.</title>
        <authorList>
            <person name="Campbell M."/>
            <person name="Oakeson K.F."/>
            <person name="Yandell M."/>
            <person name="Halpert J.R."/>
            <person name="Dearing D."/>
        </authorList>
    </citation>
    <scope>NUCLEOTIDE SEQUENCE [LARGE SCALE GENOMIC DNA]</scope>
    <source>
        <strain evidence="1">417</strain>
        <tissue evidence="1">Liver</tissue>
    </source>
</reference>
<comment type="caution">
    <text evidence="1">The sequence shown here is derived from an EMBL/GenBank/DDBJ whole genome shotgun (WGS) entry which is preliminary data.</text>
</comment>
<proteinExistence type="predicted"/>
<accession>A0A1A6GQA2</accession>
<dbReference type="PANTHER" id="PTHR35968:SF1">
    <property type="entry name" value="TESTIS EXPRESSED PROTEIN 56"/>
    <property type="match status" value="1"/>
</dbReference>
<keyword evidence="2" id="KW-1185">Reference proteome</keyword>
<gene>
    <name evidence="1" type="ORF">A6R68_03594</name>
</gene>
<feature type="non-terminal residue" evidence="1">
    <location>
        <position position="126"/>
    </location>
</feature>